<evidence type="ECO:0000313" key="1">
    <source>
        <dbReference type="EMBL" id="KAB2689695.1"/>
    </source>
</evidence>
<organism evidence="1 2">
    <name type="scientific">Brucella tritici</name>
    <dbReference type="NCBI Taxonomy" id="94626"/>
    <lineage>
        <taxon>Bacteria</taxon>
        <taxon>Pseudomonadati</taxon>
        <taxon>Pseudomonadota</taxon>
        <taxon>Alphaproteobacteria</taxon>
        <taxon>Hyphomicrobiales</taxon>
        <taxon>Brucellaceae</taxon>
        <taxon>Brucella/Ochrobactrum group</taxon>
        <taxon>Brucella</taxon>
    </lineage>
</organism>
<reference evidence="1 2" key="1">
    <citation type="submission" date="2019-09" db="EMBL/GenBank/DDBJ databases">
        <title>Taxonomic organization of the family Brucellaceae based on a phylogenomic approach.</title>
        <authorList>
            <person name="Leclercq S."/>
            <person name="Cloeckaert A."/>
            <person name="Zygmunt M.S."/>
        </authorList>
    </citation>
    <scope>NUCLEOTIDE SEQUENCE [LARGE SCALE GENOMIC DNA]</scope>
    <source>
        <strain evidence="1 2">WS1830</strain>
    </source>
</reference>
<dbReference type="AlphaFoldDB" id="A0A6L3YX34"/>
<proteinExistence type="predicted"/>
<sequence>MSDVLRKRVQGRLDALGINAFEAAKRGGLTRNFFYELFRLENGKYKKDRFNLKHLDAAAFALDCDPEYLTLEQRTPRRGGTPDGTKISGIAEAGALRSPGAGIPKGLTVAIEPDPRYPIEAQQIFQVRGGHAAGLNIPSEAFVVVASADALKDAGRELIAGDVVVVSRTAVEDKAEITIRKVAFDAMGMRFDAYPDDGAIDPLHASDGGVVLGLVLQAIVVF</sequence>
<protein>
    <submittedName>
        <fullName evidence="1">Helix-turn-helix transcriptional regulator</fullName>
    </submittedName>
</protein>
<name>A0A6L3YX34_9HYPH</name>
<accession>A0A6L3YX34</accession>
<comment type="caution">
    <text evidence="1">The sequence shown here is derived from an EMBL/GenBank/DDBJ whole genome shotgun (WGS) entry which is preliminary data.</text>
</comment>
<dbReference type="RefSeq" id="WP_151651074.1">
    <property type="nucleotide sequence ID" value="NZ_WBVX01000002.1"/>
</dbReference>
<gene>
    <name evidence="1" type="ORF">F9L08_03280</name>
</gene>
<dbReference type="Proteomes" id="UP000481643">
    <property type="component" value="Unassembled WGS sequence"/>
</dbReference>
<evidence type="ECO:0000313" key="2">
    <source>
        <dbReference type="Proteomes" id="UP000481643"/>
    </source>
</evidence>
<dbReference type="EMBL" id="WBVX01000002">
    <property type="protein sequence ID" value="KAB2689695.1"/>
    <property type="molecule type" value="Genomic_DNA"/>
</dbReference>